<dbReference type="InterPro" id="IPR001173">
    <property type="entry name" value="Glyco_trans_2-like"/>
</dbReference>
<evidence type="ECO:0000313" key="2">
    <source>
        <dbReference type="EMBL" id="KKR88115.1"/>
    </source>
</evidence>
<dbReference type="Pfam" id="PF00535">
    <property type="entry name" value="Glycos_transf_2"/>
    <property type="match status" value="1"/>
</dbReference>
<dbReference type="Proteomes" id="UP000034854">
    <property type="component" value="Unassembled WGS sequence"/>
</dbReference>
<dbReference type="AlphaFoldDB" id="A0A0G0WUM0"/>
<sequence length="297" mass="34147">MQLSVIIVSWNTKKLLYDCLNSIYKFTSGLKFEVVVVDNGSGDGSVDMVEKKFPKTKLILNKENLGFSKANNQGIKIAKGQYIFLLNSDTYLVENSFKKLLNNIKLRSKLGVIAPQLLNEDQTIQQSAGYFPHLPQIFFWMSFLDDLPFGLLFKPYHIDHDSFYKNGHQIDWVTAAALMIPKKVIDEVGLLDPQFFMYGEEVEWCYRIKKAGYKVYFYPNTKIIHIGRGSRQKVPTQAFIGEYEGLMYFYKKYKSRVALQILKVLLKIGALVRIAVFGALGRKELAKSYVETFKAIR</sequence>
<comment type="caution">
    <text evidence="2">The sequence shown here is derived from an EMBL/GenBank/DDBJ whole genome shotgun (WGS) entry which is preliminary data.</text>
</comment>
<name>A0A0G0WUM0_9BACT</name>
<gene>
    <name evidence="2" type="ORF">UU34_C0001G0112</name>
</gene>
<dbReference type="SUPFAM" id="SSF53448">
    <property type="entry name" value="Nucleotide-diphospho-sugar transferases"/>
    <property type="match status" value="1"/>
</dbReference>
<protein>
    <submittedName>
        <fullName evidence="2">Glycosyltransferase, group 2 family protein</fullName>
    </submittedName>
</protein>
<evidence type="ECO:0000313" key="3">
    <source>
        <dbReference type="Proteomes" id="UP000034854"/>
    </source>
</evidence>
<dbReference type="PANTHER" id="PTHR43179">
    <property type="entry name" value="RHAMNOSYLTRANSFERASE WBBL"/>
    <property type="match status" value="1"/>
</dbReference>
<accession>A0A0G0WUM0</accession>
<feature type="domain" description="Glycosyltransferase 2-like" evidence="1">
    <location>
        <begin position="4"/>
        <end position="115"/>
    </location>
</feature>
<dbReference type="PATRIC" id="fig|1618409.3.peg.113"/>
<dbReference type="GO" id="GO:0016740">
    <property type="term" value="F:transferase activity"/>
    <property type="evidence" value="ECO:0007669"/>
    <property type="project" value="UniProtKB-KW"/>
</dbReference>
<evidence type="ECO:0000259" key="1">
    <source>
        <dbReference type="Pfam" id="PF00535"/>
    </source>
</evidence>
<dbReference type="CDD" id="cd04186">
    <property type="entry name" value="GT_2_like_c"/>
    <property type="match status" value="1"/>
</dbReference>
<dbReference type="Gene3D" id="3.90.550.10">
    <property type="entry name" value="Spore Coat Polysaccharide Biosynthesis Protein SpsA, Chain A"/>
    <property type="match status" value="1"/>
</dbReference>
<keyword evidence="2" id="KW-0808">Transferase</keyword>
<organism evidence="2 3">
    <name type="scientific">Candidatus Curtissbacteria bacterium GW2011_GWA1_41_11</name>
    <dbReference type="NCBI Taxonomy" id="1618409"/>
    <lineage>
        <taxon>Bacteria</taxon>
        <taxon>Candidatus Curtissiibacteriota</taxon>
    </lineage>
</organism>
<reference evidence="2 3" key="1">
    <citation type="journal article" date="2015" name="Nature">
        <title>rRNA introns, odd ribosomes, and small enigmatic genomes across a large radiation of phyla.</title>
        <authorList>
            <person name="Brown C.T."/>
            <person name="Hug L.A."/>
            <person name="Thomas B.C."/>
            <person name="Sharon I."/>
            <person name="Castelle C.J."/>
            <person name="Singh A."/>
            <person name="Wilkins M.J."/>
            <person name="Williams K.H."/>
            <person name="Banfield J.F."/>
        </authorList>
    </citation>
    <scope>NUCLEOTIDE SEQUENCE [LARGE SCALE GENOMIC DNA]</scope>
</reference>
<dbReference type="EMBL" id="LCAG01000001">
    <property type="protein sequence ID" value="KKR88115.1"/>
    <property type="molecule type" value="Genomic_DNA"/>
</dbReference>
<proteinExistence type="predicted"/>
<dbReference type="PANTHER" id="PTHR43179:SF7">
    <property type="entry name" value="RHAMNOSYLTRANSFERASE WBBL"/>
    <property type="match status" value="1"/>
</dbReference>
<dbReference type="InterPro" id="IPR029044">
    <property type="entry name" value="Nucleotide-diphossugar_trans"/>
</dbReference>